<dbReference type="AlphaFoldDB" id="A0A0E9S922"/>
<protein>
    <submittedName>
        <fullName evidence="1">Uncharacterized protein</fullName>
    </submittedName>
</protein>
<reference evidence="1" key="2">
    <citation type="journal article" date="2015" name="Fish Shellfish Immunol.">
        <title>Early steps in the European eel (Anguilla anguilla)-Vibrio vulnificus interaction in the gills: Role of the RtxA13 toxin.</title>
        <authorList>
            <person name="Callol A."/>
            <person name="Pajuelo D."/>
            <person name="Ebbesson L."/>
            <person name="Teles M."/>
            <person name="MacKenzie S."/>
            <person name="Amaro C."/>
        </authorList>
    </citation>
    <scope>NUCLEOTIDE SEQUENCE</scope>
</reference>
<proteinExistence type="predicted"/>
<dbReference type="EMBL" id="GBXM01070836">
    <property type="protein sequence ID" value="JAH37741.1"/>
    <property type="molecule type" value="Transcribed_RNA"/>
</dbReference>
<evidence type="ECO:0000313" key="1">
    <source>
        <dbReference type="EMBL" id="JAH37741.1"/>
    </source>
</evidence>
<reference evidence="1" key="1">
    <citation type="submission" date="2014-11" db="EMBL/GenBank/DDBJ databases">
        <authorList>
            <person name="Amaro Gonzalez C."/>
        </authorList>
    </citation>
    <scope>NUCLEOTIDE SEQUENCE</scope>
</reference>
<sequence length="64" mass="7478">MTNLIILYAVLAQFSSSIGYMKREILTANFISDYHKPVPSIYYFDFSFYLRRNVFIIASNLDGQ</sequence>
<organism evidence="1">
    <name type="scientific">Anguilla anguilla</name>
    <name type="common">European freshwater eel</name>
    <name type="synonym">Muraena anguilla</name>
    <dbReference type="NCBI Taxonomy" id="7936"/>
    <lineage>
        <taxon>Eukaryota</taxon>
        <taxon>Metazoa</taxon>
        <taxon>Chordata</taxon>
        <taxon>Craniata</taxon>
        <taxon>Vertebrata</taxon>
        <taxon>Euteleostomi</taxon>
        <taxon>Actinopterygii</taxon>
        <taxon>Neopterygii</taxon>
        <taxon>Teleostei</taxon>
        <taxon>Anguilliformes</taxon>
        <taxon>Anguillidae</taxon>
        <taxon>Anguilla</taxon>
    </lineage>
</organism>
<name>A0A0E9S922_ANGAN</name>
<accession>A0A0E9S922</accession>